<accession>A0A239IUM6</accession>
<organism evidence="3 4">
    <name type="scientific">Actinomadura meyerae</name>
    <dbReference type="NCBI Taxonomy" id="240840"/>
    <lineage>
        <taxon>Bacteria</taxon>
        <taxon>Bacillati</taxon>
        <taxon>Actinomycetota</taxon>
        <taxon>Actinomycetes</taxon>
        <taxon>Streptosporangiales</taxon>
        <taxon>Thermomonosporaceae</taxon>
        <taxon>Actinomadura</taxon>
    </lineage>
</organism>
<dbReference type="Gene3D" id="3.10.450.50">
    <property type="match status" value="1"/>
</dbReference>
<dbReference type="InterPro" id="IPR037401">
    <property type="entry name" value="SnoaL-like"/>
</dbReference>
<protein>
    <submittedName>
        <fullName evidence="3">SnoaL-like domain-containing protein</fullName>
    </submittedName>
</protein>
<dbReference type="InterPro" id="IPR032710">
    <property type="entry name" value="NTF2-like_dom_sf"/>
</dbReference>
<evidence type="ECO:0000259" key="2">
    <source>
        <dbReference type="Pfam" id="PF12680"/>
    </source>
</evidence>
<dbReference type="AlphaFoldDB" id="A0A239IUM6"/>
<dbReference type="SUPFAM" id="SSF54427">
    <property type="entry name" value="NTF2-like"/>
    <property type="match status" value="1"/>
</dbReference>
<dbReference type="Pfam" id="PF12680">
    <property type="entry name" value="SnoaL_2"/>
    <property type="match status" value="1"/>
</dbReference>
<evidence type="ECO:0000256" key="1">
    <source>
        <dbReference type="SAM" id="MobiDB-lite"/>
    </source>
</evidence>
<sequence>MHALAGTDPERFIADFYTSFTRDLLGDDDPAAVVDRYHTPDIVQVADGHRMDRDTLIAHTRPVRKDRSTARMEVHDALADGDRIAARYTLHVHQRGKDLRIEVCFFGRFAADGRMRAANMLTRSVPADRTATAWPAGTAPPPSPRRSSASPASPP</sequence>
<gene>
    <name evidence="3" type="ORF">SAMN05443665_101385</name>
</gene>
<feature type="domain" description="SnoaL-like" evidence="2">
    <location>
        <begin position="24"/>
        <end position="116"/>
    </location>
</feature>
<feature type="compositionally biased region" description="Low complexity" evidence="1">
    <location>
        <begin position="145"/>
        <end position="155"/>
    </location>
</feature>
<name>A0A239IUM6_9ACTN</name>
<dbReference type="Proteomes" id="UP000198318">
    <property type="component" value="Unassembled WGS sequence"/>
</dbReference>
<reference evidence="3 4" key="1">
    <citation type="submission" date="2017-06" db="EMBL/GenBank/DDBJ databases">
        <authorList>
            <person name="Kim H.J."/>
            <person name="Triplett B.A."/>
        </authorList>
    </citation>
    <scope>NUCLEOTIDE SEQUENCE [LARGE SCALE GENOMIC DNA]</scope>
    <source>
        <strain evidence="3 4">DSM 44715</strain>
    </source>
</reference>
<evidence type="ECO:0000313" key="3">
    <source>
        <dbReference type="EMBL" id="SNS97279.1"/>
    </source>
</evidence>
<evidence type="ECO:0000313" key="4">
    <source>
        <dbReference type="Proteomes" id="UP000198318"/>
    </source>
</evidence>
<dbReference type="OrthoDB" id="1256785at2"/>
<dbReference type="RefSeq" id="WP_089326770.1">
    <property type="nucleotide sequence ID" value="NZ_FZOR01000013.1"/>
</dbReference>
<keyword evidence="4" id="KW-1185">Reference proteome</keyword>
<proteinExistence type="predicted"/>
<feature type="region of interest" description="Disordered" evidence="1">
    <location>
        <begin position="125"/>
        <end position="155"/>
    </location>
</feature>
<dbReference type="EMBL" id="FZOR01000013">
    <property type="protein sequence ID" value="SNS97279.1"/>
    <property type="molecule type" value="Genomic_DNA"/>
</dbReference>